<dbReference type="InterPro" id="IPR048951">
    <property type="entry name" value="Ppx_C"/>
</dbReference>
<evidence type="ECO:0000259" key="1">
    <source>
        <dbReference type="Pfam" id="PF02541"/>
    </source>
</evidence>
<dbReference type="SUPFAM" id="SSF53067">
    <property type="entry name" value="Actin-like ATPase domain"/>
    <property type="match status" value="2"/>
</dbReference>
<dbReference type="EC" id="3.6.1.40" evidence="3"/>
<organism evidence="3 4">
    <name type="scientific">Sphingomonas kaistensis</name>
    <dbReference type="NCBI Taxonomy" id="298708"/>
    <lineage>
        <taxon>Bacteria</taxon>
        <taxon>Pseudomonadati</taxon>
        <taxon>Pseudomonadota</taxon>
        <taxon>Alphaproteobacteria</taxon>
        <taxon>Sphingomonadales</taxon>
        <taxon>Sphingomonadaceae</taxon>
        <taxon>Sphingomonas</taxon>
    </lineage>
</organism>
<protein>
    <submittedName>
        <fullName evidence="3">Exopolyphosphatase/guanosine-5'-triphosphate, 3'-diphosphate pyrophosphatase</fullName>
        <ecNumber evidence="3">3.6.1.11</ecNumber>
        <ecNumber evidence="3">3.6.1.40</ecNumber>
    </submittedName>
</protein>
<dbReference type="EC" id="3.6.1.11" evidence="3"/>
<dbReference type="CDD" id="cd24052">
    <property type="entry name" value="ASKHA_NBD_HpPPX-GppA-like"/>
    <property type="match status" value="1"/>
</dbReference>
<accession>A0A7X5Y702</accession>
<gene>
    <name evidence="3" type="ORF">GGQ97_001733</name>
</gene>
<dbReference type="PANTHER" id="PTHR30005:SF0">
    <property type="entry name" value="RETROGRADE REGULATION PROTEIN 2"/>
    <property type="match status" value="1"/>
</dbReference>
<dbReference type="InterPro" id="IPR050273">
    <property type="entry name" value="GppA/Ppx_hydrolase"/>
</dbReference>
<proteinExistence type="predicted"/>
<keyword evidence="3" id="KW-0378">Hydrolase</keyword>
<dbReference type="GO" id="GO:0004309">
    <property type="term" value="F:exopolyphosphatase activity"/>
    <property type="evidence" value="ECO:0007669"/>
    <property type="project" value="UniProtKB-EC"/>
</dbReference>
<evidence type="ECO:0000313" key="3">
    <source>
        <dbReference type="EMBL" id="NJC05940.1"/>
    </source>
</evidence>
<keyword evidence="4" id="KW-1185">Reference proteome</keyword>
<dbReference type="Gene3D" id="3.30.420.40">
    <property type="match status" value="1"/>
</dbReference>
<comment type="caution">
    <text evidence="3">The sequence shown here is derived from an EMBL/GenBank/DDBJ whole genome shotgun (WGS) entry which is preliminary data.</text>
</comment>
<dbReference type="Pfam" id="PF02541">
    <property type="entry name" value="Ppx-GppA"/>
    <property type="match status" value="1"/>
</dbReference>
<dbReference type="RefSeq" id="WP_168068813.1">
    <property type="nucleotide sequence ID" value="NZ_JAATJC010000001.1"/>
</dbReference>
<dbReference type="Gene3D" id="1.10.3210.10">
    <property type="entry name" value="Hypothetical protein af1432"/>
    <property type="match status" value="1"/>
</dbReference>
<dbReference type="InterPro" id="IPR043129">
    <property type="entry name" value="ATPase_NBD"/>
</dbReference>
<evidence type="ECO:0000313" key="4">
    <source>
        <dbReference type="Proteomes" id="UP000558192"/>
    </source>
</evidence>
<feature type="domain" description="Exopolyphosphatase C-terminal" evidence="2">
    <location>
        <begin position="337"/>
        <end position="481"/>
    </location>
</feature>
<name>A0A7X5Y702_9SPHN</name>
<evidence type="ECO:0000259" key="2">
    <source>
        <dbReference type="Pfam" id="PF21697"/>
    </source>
</evidence>
<dbReference type="Proteomes" id="UP000558192">
    <property type="component" value="Unassembled WGS sequence"/>
</dbReference>
<dbReference type="AlphaFoldDB" id="A0A7X5Y702"/>
<dbReference type="Gene3D" id="3.30.420.150">
    <property type="entry name" value="Exopolyphosphatase. Domain 2"/>
    <property type="match status" value="1"/>
</dbReference>
<reference evidence="3 4" key="1">
    <citation type="submission" date="2020-03" db="EMBL/GenBank/DDBJ databases">
        <title>Genomic Encyclopedia of Type Strains, Phase IV (KMG-IV): sequencing the most valuable type-strain genomes for metagenomic binning, comparative biology and taxonomic classification.</title>
        <authorList>
            <person name="Goeker M."/>
        </authorList>
    </citation>
    <scope>NUCLEOTIDE SEQUENCE [LARGE SCALE GENOMIC DNA]</scope>
    <source>
        <strain evidence="3 4">DSM 16846</strain>
    </source>
</reference>
<dbReference type="Pfam" id="PF21697">
    <property type="entry name" value="Ppx_C"/>
    <property type="match status" value="1"/>
</dbReference>
<sequence>MAKRSFGPVGIIDIGSNSIRFVAYAGSERVPSTLFNEKVSAGLGRELASTGQLSEKAMDQAIEALARFRLLAREMKLKRLDVVATAAVRDAENGDEFLARARKAGVEPKVITGEEEARLAALGVISAIPHAKGVVADLGGGSLELTPVANGKAGAGISLPLGVLRVGTEASAKSLAATLRKAIPPAILAAGAERTLYLVGGSFRAFAQLDQQEANSPLHVVHGHAIEADRARELRDLIRKTSPEQLKQRFGLSTTRAQTARPAAAVLDALFRVLEPARAVASAYGLREGLLYDHLAEEHRAEDPLLAAALEAGEKLGRFGDHGAELDAWIAPLFPDDDDAARRLRLAACLLADVGWEAHPDFRALWAVDMGVHGNWVGIDAEGRTIIGRTLWSAFGGDGPFNQSLAQLVDQRVLDHAGQWGAAIRLAQRLSGGTEKLLARCHIEVDEGDVVLRLARKDQRLYSDIVARRHRQLANLMGLTARLELA</sequence>
<dbReference type="EMBL" id="JAATJC010000001">
    <property type="protein sequence ID" value="NJC05940.1"/>
    <property type="molecule type" value="Genomic_DNA"/>
</dbReference>
<dbReference type="GO" id="GO:0008894">
    <property type="term" value="F:guanosine-5'-triphosphate,3'-diphosphate diphosphatase activity"/>
    <property type="evidence" value="ECO:0007669"/>
    <property type="project" value="UniProtKB-EC"/>
</dbReference>
<dbReference type="PANTHER" id="PTHR30005">
    <property type="entry name" value="EXOPOLYPHOSPHATASE"/>
    <property type="match status" value="1"/>
</dbReference>
<feature type="domain" description="Ppx/GppA phosphatase N-terminal" evidence="1">
    <location>
        <begin position="31"/>
        <end position="297"/>
    </location>
</feature>
<dbReference type="InterPro" id="IPR003695">
    <property type="entry name" value="Ppx_GppA_N"/>
</dbReference>